<dbReference type="Proteomes" id="UP001458415">
    <property type="component" value="Unassembled WGS sequence"/>
</dbReference>
<dbReference type="PROSITE" id="PS50977">
    <property type="entry name" value="HTH_TETR_2"/>
    <property type="match status" value="1"/>
</dbReference>
<comment type="caution">
    <text evidence="4">The sequence shown here is derived from an EMBL/GenBank/DDBJ whole genome shotgun (WGS) entry which is preliminary data.</text>
</comment>
<sequence length="193" mass="21281">MTVNRADLRFQRSRVSLYRAVLDLAESRAPTEMTASEIAAAAGVNRSTFYQHASSPAKLLRDALAAELDEVRHCHLDGVTGDRLREAPLEVAIAVLGHIQDHAAIYYEAAVASDDAAGLWIMLADHFEESAHLVDPVRIHKDTPEPWEQAIVFRSVAGAAVGAIQAWLRAEMPRPPERFAELLVRLLQQGWLG</sequence>
<gene>
    <name evidence="4" type="ORF">ABT317_10215</name>
</gene>
<keyword evidence="5" id="KW-1185">Reference proteome</keyword>
<feature type="domain" description="HTH tetR-type" evidence="3">
    <location>
        <begin position="11"/>
        <end position="71"/>
    </location>
</feature>
<feature type="DNA-binding region" description="H-T-H motif" evidence="2">
    <location>
        <begin position="34"/>
        <end position="53"/>
    </location>
</feature>
<evidence type="ECO:0000256" key="2">
    <source>
        <dbReference type="PROSITE-ProRule" id="PRU00335"/>
    </source>
</evidence>
<dbReference type="SUPFAM" id="SSF46689">
    <property type="entry name" value="Homeodomain-like"/>
    <property type="match status" value="1"/>
</dbReference>
<dbReference type="EMBL" id="JBEPCU010000119">
    <property type="protein sequence ID" value="MER6977376.1"/>
    <property type="molecule type" value="Genomic_DNA"/>
</dbReference>
<evidence type="ECO:0000259" key="3">
    <source>
        <dbReference type="PROSITE" id="PS50977"/>
    </source>
</evidence>
<reference evidence="4 5" key="1">
    <citation type="submission" date="2024-06" db="EMBL/GenBank/DDBJ databases">
        <title>The Natural Products Discovery Center: Release of the First 8490 Sequenced Strains for Exploring Actinobacteria Biosynthetic Diversity.</title>
        <authorList>
            <person name="Kalkreuter E."/>
            <person name="Kautsar S.A."/>
            <person name="Yang D."/>
            <person name="Bader C.D."/>
            <person name="Teijaro C.N."/>
            <person name="Fluegel L."/>
            <person name="Davis C.M."/>
            <person name="Simpson J.R."/>
            <person name="Lauterbach L."/>
            <person name="Steele A.D."/>
            <person name="Gui C."/>
            <person name="Meng S."/>
            <person name="Li G."/>
            <person name="Viehrig K."/>
            <person name="Ye F."/>
            <person name="Su P."/>
            <person name="Kiefer A.F."/>
            <person name="Nichols A."/>
            <person name="Cepeda A.J."/>
            <person name="Yan W."/>
            <person name="Fan B."/>
            <person name="Jiang Y."/>
            <person name="Adhikari A."/>
            <person name="Zheng C.-J."/>
            <person name="Schuster L."/>
            <person name="Cowan T.M."/>
            <person name="Smanski M.J."/>
            <person name="Chevrette M.G."/>
            <person name="De Carvalho L.P.S."/>
            <person name="Shen B."/>
        </authorList>
    </citation>
    <scope>NUCLEOTIDE SEQUENCE [LARGE SCALE GENOMIC DNA]</scope>
    <source>
        <strain evidence="4 5">NPDC000634</strain>
    </source>
</reference>
<dbReference type="InterPro" id="IPR001647">
    <property type="entry name" value="HTH_TetR"/>
</dbReference>
<evidence type="ECO:0000256" key="1">
    <source>
        <dbReference type="ARBA" id="ARBA00023125"/>
    </source>
</evidence>
<evidence type="ECO:0000313" key="5">
    <source>
        <dbReference type="Proteomes" id="UP001458415"/>
    </source>
</evidence>
<dbReference type="InterPro" id="IPR009057">
    <property type="entry name" value="Homeodomain-like_sf"/>
</dbReference>
<protein>
    <submittedName>
        <fullName evidence="4">TetR/AcrR family transcriptional regulator</fullName>
    </submittedName>
</protein>
<dbReference type="Pfam" id="PF00440">
    <property type="entry name" value="TetR_N"/>
    <property type="match status" value="1"/>
</dbReference>
<dbReference type="RefSeq" id="WP_086730030.1">
    <property type="nucleotide sequence ID" value="NZ_MUBM01000368.1"/>
</dbReference>
<dbReference type="Gene3D" id="1.10.357.10">
    <property type="entry name" value="Tetracycline Repressor, domain 2"/>
    <property type="match status" value="1"/>
</dbReference>
<organism evidence="4 5">
    <name type="scientific">Streptomyces carpinensis</name>
    <dbReference type="NCBI Taxonomy" id="66369"/>
    <lineage>
        <taxon>Bacteria</taxon>
        <taxon>Bacillati</taxon>
        <taxon>Actinomycetota</taxon>
        <taxon>Actinomycetes</taxon>
        <taxon>Kitasatosporales</taxon>
        <taxon>Streptomycetaceae</taxon>
        <taxon>Streptomyces</taxon>
    </lineage>
</organism>
<evidence type="ECO:0000313" key="4">
    <source>
        <dbReference type="EMBL" id="MER6977376.1"/>
    </source>
</evidence>
<accession>A0ABV1VZM0</accession>
<proteinExistence type="predicted"/>
<keyword evidence="1 2" id="KW-0238">DNA-binding</keyword>
<name>A0ABV1VZM0_9ACTN</name>